<feature type="binding site" evidence="4">
    <location>
        <position position="197"/>
    </location>
    <ligand>
        <name>Zn(2+)</name>
        <dbReference type="ChEBI" id="CHEBI:29105"/>
        <label>2</label>
    </ligand>
</feature>
<dbReference type="Gene3D" id="3.20.20.140">
    <property type="entry name" value="Metal-dependent hydrolases"/>
    <property type="match status" value="1"/>
</dbReference>
<evidence type="ECO:0000313" key="7">
    <source>
        <dbReference type="Proteomes" id="UP000426246"/>
    </source>
</evidence>
<dbReference type="Proteomes" id="UP000426246">
    <property type="component" value="Chromosome"/>
</dbReference>
<dbReference type="EMBL" id="CP034235">
    <property type="protein sequence ID" value="QGQ99735.1"/>
    <property type="molecule type" value="Genomic_DNA"/>
</dbReference>
<dbReference type="KEGG" id="ppsc:EHS13_35170"/>
<evidence type="ECO:0000256" key="1">
    <source>
        <dbReference type="ARBA" id="ARBA00022723"/>
    </source>
</evidence>
<evidence type="ECO:0000256" key="4">
    <source>
        <dbReference type="PIRSR" id="PIRSR601559-51"/>
    </source>
</evidence>
<accession>A0A6B8RVR7</accession>
<comment type="cofactor">
    <cofactor evidence="4">
        <name>a divalent metal cation</name>
        <dbReference type="ChEBI" id="CHEBI:60240"/>
    </cofactor>
    <text evidence="4">Binds 2 divalent metal cations per subunit.</text>
</comment>
<evidence type="ECO:0000256" key="3">
    <source>
        <dbReference type="PIRSR" id="PIRSR601559-50"/>
    </source>
</evidence>
<comment type="similarity">
    <text evidence="5">Belongs to the metallo-dependent hydrolases superfamily. Phosphotriesterase family.</text>
</comment>
<dbReference type="PROSITE" id="PS51347">
    <property type="entry name" value="PHOSPHOTRIESTERASE_2"/>
    <property type="match status" value="1"/>
</dbReference>
<dbReference type="InterPro" id="IPR001559">
    <property type="entry name" value="Phosphotriesterase"/>
</dbReference>
<dbReference type="RefSeq" id="WP_155704912.1">
    <property type="nucleotide sequence ID" value="NZ_CP034235.1"/>
</dbReference>
<evidence type="ECO:0000256" key="2">
    <source>
        <dbReference type="ARBA" id="ARBA00022801"/>
    </source>
</evidence>
<protein>
    <submittedName>
        <fullName evidence="6">Phosphotriesterase</fullName>
    </submittedName>
</protein>
<dbReference type="PANTHER" id="PTHR10819">
    <property type="entry name" value="PHOSPHOTRIESTERASE-RELATED"/>
    <property type="match status" value="1"/>
</dbReference>
<feature type="binding site" description="via carbamate group" evidence="4">
    <location>
        <position position="135"/>
    </location>
    <ligand>
        <name>Zn(2+)</name>
        <dbReference type="ChEBI" id="CHEBI:29105"/>
        <label>2</label>
    </ligand>
</feature>
<feature type="modified residue" description="N6-carboxylysine" evidence="3 5">
    <location>
        <position position="135"/>
    </location>
</feature>
<dbReference type="PANTHER" id="PTHR10819:SF3">
    <property type="entry name" value="PHOSPHOTRIESTERASE-RELATED PROTEIN"/>
    <property type="match status" value="1"/>
</dbReference>
<keyword evidence="2" id="KW-0378">Hydrolase</keyword>
<dbReference type="GO" id="GO:0016787">
    <property type="term" value="F:hydrolase activity"/>
    <property type="evidence" value="ECO:0007669"/>
    <property type="project" value="UniProtKB-KW"/>
</dbReference>
<name>A0A6B8RVR7_9BACL</name>
<dbReference type="GO" id="GO:0008270">
    <property type="term" value="F:zinc ion binding"/>
    <property type="evidence" value="ECO:0007669"/>
    <property type="project" value="InterPro"/>
</dbReference>
<keyword evidence="7" id="KW-1185">Reference proteome</keyword>
<feature type="binding site" evidence="4">
    <location>
        <position position="22"/>
    </location>
    <ligand>
        <name>Zn(2+)</name>
        <dbReference type="ChEBI" id="CHEBI:29105"/>
        <label>1</label>
    </ligand>
</feature>
<proteinExistence type="inferred from homology"/>
<evidence type="ECO:0000256" key="5">
    <source>
        <dbReference type="PROSITE-ProRule" id="PRU00679"/>
    </source>
</evidence>
<dbReference type="OrthoDB" id="105927at2"/>
<dbReference type="SUPFAM" id="SSF51556">
    <property type="entry name" value="Metallo-dependent hydrolases"/>
    <property type="match status" value="1"/>
</dbReference>
<organism evidence="6 7">
    <name type="scientific">Paenibacillus psychroresistens</name>
    <dbReference type="NCBI Taxonomy" id="1778678"/>
    <lineage>
        <taxon>Bacteria</taxon>
        <taxon>Bacillati</taxon>
        <taxon>Bacillota</taxon>
        <taxon>Bacilli</taxon>
        <taxon>Bacillales</taxon>
        <taxon>Paenibacillaceae</taxon>
        <taxon>Paenibacillus</taxon>
    </lineage>
</organism>
<gene>
    <name evidence="6" type="ORF">EHS13_35170</name>
</gene>
<feature type="binding site" description="via carbamate group" evidence="4">
    <location>
        <position position="135"/>
    </location>
    <ligand>
        <name>Zn(2+)</name>
        <dbReference type="ChEBI" id="CHEBI:29105"/>
        <label>1</label>
    </ligand>
</feature>
<keyword evidence="1 4" id="KW-0479">Metal-binding</keyword>
<reference evidence="7" key="1">
    <citation type="submission" date="2018-11" db="EMBL/GenBank/DDBJ databases">
        <title>Complete genome sequence of Paenibacillus sp. ML311-T8.</title>
        <authorList>
            <person name="Nam Y.-D."/>
            <person name="Kang J."/>
            <person name="Chung W.-H."/>
            <person name="Park Y.S."/>
        </authorList>
    </citation>
    <scope>NUCLEOTIDE SEQUENCE [LARGE SCALE GENOMIC DNA]</scope>
    <source>
        <strain evidence="7">ML311-T8</strain>
    </source>
</reference>
<feature type="binding site" evidence="4">
    <location>
        <position position="252"/>
    </location>
    <ligand>
        <name>Zn(2+)</name>
        <dbReference type="ChEBI" id="CHEBI:29105"/>
        <label>1</label>
    </ligand>
</feature>
<sequence>MLQTVTGKISEHEAGTMLVHEHILVGFVKDAKLTSADYDRQEVVALTLPLLMQLKEAGCSTFVDCAPEYLGRDPYILKELSEKSGLYFITNTGFYKEPYLPSFVYQANHQELSDIWIKEARDGIGESGVYPGYIKIALNDGTAIDETQQKILRAAIRTSLETGLPIQCHTIGGDVALHANEIMKQAGFDRERFIWVHAQTGKDLTVHKQLADEGMWISIDSILPGTYDEHVVLLKQLQAYKVSADKILLSQDTGWYTVGEEKGGHIRPYHHLLTDFIPYAIENGLDASWLKQCVTRHPYQAMRIRV</sequence>
<feature type="binding site" evidence="4">
    <location>
        <position position="20"/>
    </location>
    <ligand>
        <name>Zn(2+)</name>
        <dbReference type="ChEBI" id="CHEBI:29105"/>
        <label>1</label>
    </ligand>
</feature>
<feature type="binding site" evidence="4">
    <location>
        <position position="169"/>
    </location>
    <ligand>
        <name>Zn(2+)</name>
        <dbReference type="ChEBI" id="CHEBI:29105"/>
        <label>2</label>
    </ligand>
</feature>
<dbReference type="AlphaFoldDB" id="A0A6B8RVR7"/>
<dbReference type="InterPro" id="IPR032466">
    <property type="entry name" value="Metal_Hydrolase"/>
</dbReference>
<dbReference type="Pfam" id="PF02126">
    <property type="entry name" value="PTE"/>
    <property type="match status" value="1"/>
</dbReference>
<evidence type="ECO:0000313" key="6">
    <source>
        <dbReference type="EMBL" id="QGQ99735.1"/>
    </source>
</evidence>